<evidence type="ECO:0000256" key="4">
    <source>
        <dbReference type="ARBA" id="ARBA00023015"/>
    </source>
</evidence>
<feature type="region of interest" description="Disordered" evidence="9">
    <location>
        <begin position="1"/>
        <end position="35"/>
    </location>
</feature>
<dbReference type="GO" id="GO:0003712">
    <property type="term" value="F:transcription coregulator activity"/>
    <property type="evidence" value="ECO:0007669"/>
    <property type="project" value="InterPro"/>
</dbReference>
<comment type="function">
    <text evidence="8">Component of the Mediator complex, a coactivator involved in the regulated transcription of nearly all RNA polymerase II-dependent genes. Mediator functions as a bridge to convey information from gene-specific regulatory proteins to the basal RNA polymerase II transcription machinery. Mediator is recruited to promoters by direct interactions with regulatory proteins and serves as a scaffold for the assembly of a functional preinitiation complex with RNA polymerase II and the general transcription factors.</text>
</comment>
<dbReference type="GO" id="GO:0070847">
    <property type="term" value="C:core mediator complex"/>
    <property type="evidence" value="ECO:0007669"/>
    <property type="project" value="TreeGrafter"/>
</dbReference>
<dbReference type="InterPro" id="IPR019313">
    <property type="entry name" value="Mediator_Med17"/>
</dbReference>
<comment type="subcellular location">
    <subcellularLocation>
        <location evidence="1 8">Nucleus</location>
    </subcellularLocation>
</comment>
<evidence type="ECO:0000313" key="10">
    <source>
        <dbReference type="EMBL" id="ELQ36297.1"/>
    </source>
</evidence>
<dbReference type="AlphaFoldDB" id="A0AA97NU62"/>
<keyword evidence="8" id="KW-0010">Activator</keyword>
<accession>A0AA97NU62</accession>
<evidence type="ECO:0000256" key="1">
    <source>
        <dbReference type="ARBA" id="ARBA00004123"/>
    </source>
</evidence>
<organism evidence="10">
    <name type="scientific">Pyricularia oryzae (strain Y34)</name>
    <name type="common">Rice blast fungus</name>
    <name type="synonym">Magnaporthe oryzae</name>
    <dbReference type="NCBI Taxonomy" id="1143189"/>
    <lineage>
        <taxon>Eukaryota</taxon>
        <taxon>Fungi</taxon>
        <taxon>Dikarya</taxon>
        <taxon>Ascomycota</taxon>
        <taxon>Pezizomycotina</taxon>
        <taxon>Sordariomycetes</taxon>
        <taxon>Sordariomycetidae</taxon>
        <taxon>Magnaporthales</taxon>
        <taxon>Pyriculariaceae</taxon>
        <taxon>Pyricularia</taxon>
    </lineage>
</organism>
<keyword evidence="6 8" id="KW-0539">Nucleus</keyword>
<evidence type="ECO:0000256" key="2">
    <source>
        <dbReference type="ARBA" id="ARBA00005635"/>
    </source>
</evidence>
<comment type="subunit">
    <text evidence="8">Component of the Mediator complex.</text>
</comment>
<reference evidence="10" key="1">
    <citation type="journal article" date="2012" name="PLoS Genet.">
        <title>Comparative analysis of the genomes of two field isolates of the rice blast fungus Magnaporthe oryzae.</title>
        <authorList>
            <person name="Xue M."/>
            <person name="Yang J."/>
            <person name="Li Z."/>
            <person name="Hu S."/>
            <person name="Yao N."/>
            <person name="Dean R.A."/>
            <person name="Zhao W."/>
            <person name="Shen M."/>
            <person name="Zhang H."/>
            <person name="Li C."/>
            <person name="Liu L."/>
            <person name="Cao L."/>
            <person name="Xu X."/>
            <person name="Xing Y."/>
            <person name="Hsiang T."/>
            <person name="Zhang Z."/>
            <person name="Xu J.R."/>
            <person name="Peng Y.L."/>
        </authorList>
    </citation>
    <scope>NUCLEOTIDE SEQUENCE</scope>
    <source>
        <strain evidence="10">Y34</strain>
    </source>
</reference>
<proteinExistence type="inferred from homology"/>
<dbReference type="EMBL" id="JH793700">
    <property type="protein sequence ID" value="ELQ36297.1"/>
    <property type="molecule type" value="Genomic_DNA"/>
</dbReference>
<dbReference type="Pfam" id="PF10156">
    <property type="entry name" value="Med17"/>
    <property type="match status" value="1"/>
</dbReference>
<evidence type="ECO:0000256" key="9">
    <source>
        <dbReference type="SAM" id="MobiDB-lite"/>
    </source>
</evidence>
<evidence type="ECO:0000256" key="3">
    <source>
        <dbReference type="ARBA" id="ARBA00019610"/>
    </source>
</evidence>
<keyword evidence="4 8" id="KW-0805">Transcription regulation</keyword>
<comment type="similarity">
    <text evidence="2 8">Belongs to the Mediator complex subunit 17 family.</text>
</comment>
<evidence type="ECO:0000256" key="5">
    <source>
        <dbReference type="ARBA" id="ARBA00023163"/>
    </source>
</evidence>
<keyword evidence="5 8" id="KW-0804">Transcription</keyword>
<sequence>MPNSVGLAEDIRKVAMPPPSPFSLRPWPTGDKKPKTMGEFIARANAGPGGFRSLNADDLRAQIEARKTGTTPVEPSAEMEIDAASDSDEEGDNQTMTTEALRKARDEVLKNIEIAHQSAMMTQDLVSLLMSKENPTTAKTTISPHIASLKLIGTLGADKLAAPQVNAARILDGKTMATGWKLIEVDKTVDSVMVAATRLQKEISLETAYWAEVLGVSEKGWSMYGGLATPEFQKKNLAPMRRKADGSVDLAAASVAQSQRVRVSIERDQTIVGRSALPSPTPPDAPLEARVLEARNTIFHQELWHEINREARTLLAHNVRLDGSTVVVEMDKSTKAVFSLVTLGENEPAASTGSDRSSEDVLAETVSSALSLLLSHAHRLNMRMRSQPGPPHLRRSRLGQPYALIKGVMAYLEYENSVGNATRFMSDLTVVLQSAGYPHASYTLTEPSITISSSSARHASSSEALLSSLTTPREFQLELTMTPKARVLISGTTILYPNLLTSYTVRLLPPSDDADAPEDEPPPSNVLRTLFPPAEFYPNFREVMLWIAGAVPRVMADEAEEFAFKLAKLTPVDSEERRDFVKSISGIAVHGTQPDQSDVKFEIRLSGIDLKSGGGRESDAEKRLSGQYTPELHVFGKWSAPSGNGDVLQHEWIWSVDRKESMSLEEVYQGLLRGDLVLLTSTMASNDASGPVTDYDKFMVEGWGSVQEFMAAFKLQPGDMAKAHRIIDEICAPQPDDEDVDEDGDGAIDYDKFMKDGWGSADKFLAAHGLKAGEMDKARRIIDQMCAPDEDE</sequence>
<name>A0AA97NU62_PYRO3</name>
<dbReference type="PANTHER" id="PTHR13114:SF7">
    <property type="entry name" value="MEDIATOR OF RNA POLYMERASE II TRANSCRIPTION SUBUNIT 17"/>
    <property type="match status" value="1"/>
</dbReference>
<protein>
    <recommendedName>
        <fullName evidence="3 8">Mediator of RNA polymerase II transcription subunit 17</fullName>
    </recommendedName>
    <alternativeName>
        <fullName evidence="7 8">Mediator complex subunit 17</fullName>
    </alternativeName>
</protein>
<evidence type="ECO:0000256" key="8">
    <source>
        <dbReference type="RuleBase" id="RU364140"/>
    </source>
</evidence>
<evidence type="ECO:0000256" key="7">
    <source>
        <dbReference type="ARBA" id="ARBA00032014"/>
    </source>
</evidence>
<dbReference type="GO" id="GO:0016592">
    <property type="term" value="C:mediator complex"/>
    <property type="evidence" value="ECO:0007669"/>
    <property type="project" value="InterPro"/>
</dbReference>
<dbReference type="Gene3D" id="6.10.250.2620">
    <property type="match status" value="1"/>
</dbReference>
<gene>
    <name evidence="8" type="primary">MED17</name>
    <name evidence="10" type="ORF">OOU_Y34scaffold00666g158</name>
</gene>
<dbReference type="Proteomes" id="UP000011086">
    <property type="component" value="Unassembled WGS sequence"/>
</dbReference>
<dbReference type="PANTHER" id="PTHR13114">
    <property type="entry name" value="MEDIATOR OF RNA POLYMERASE II TRANSCRIPTION SUBUNIT 17"/>
    <property type="match status" value="1"/>
</dbReference>
<dbReference type="GO" id="GO:0006357">
    <property type="term" value="P:regulation of transcription by RNA polymerase II"/>
    <property type="evidence" value="ECO:0007669"/>
    <property type="project" value="InterPro"/>
</dbReference>
<evidence type="ECO:0000256" key="6">
    <source>
        <dbReference type="ARBA" id="ARBA00023242"/>
    </source>
</evidence>